<accession>A0A7V8SW14</accession>
<dbReference type="EMBL" id="JACDQQ010000719">
    <property type="protein sequence ID" value="MBA0084795.1"/>
    <property type="molecule type" value="Genomic_DNA"/>
</dbReference>
<keyword evidence="3" id="KW-1185">Reference proteome</keyword>
<reference evidence="2" key="1">
    <citation type="submission" date="2020-06" db="EMBL/GenBank/DDBJ databases">
        <title>Legume-microbial interactions unlock mineral nutrients during tropical forest succession.</title>
        <authorList>
            <person name="Epihov D.Z."/>
        </authorList>
    </citation>
    <scope>NUCLEOTIDE SEQUENCE [LARGE SCALE GENOMIC DNA]</scope>
    <source>
        <strain evidence="2">Pan2503</strain>
    </source>
</reference>
<keyword evidence="2" id="KW-0449">Lipoprotein</keyword>
<dbReference type="Pfam" id="PF17131">
    <property type="entry name" value="LolA_like"/>
    <property type="match status" value="1"/>
</dbReference>
<dbReference type="InterPro" id="IPR033399">
    <property type="entry name" value="TP_0789-like"/>
</dbReference>
<name>A0A7V8SW14_9BACT</name>
<feature type="domain" description="Uncharacterized protein TP-0789" evidence="1">
    <location>
        <begin position="69"/>
        <end position="120"/>
    </location>
</feature>
<sequence>MKTVFFTLAGLTALFAATIPEAPDAAALLKRSDGYRNAWPSFVTKIKISNFEAGKQDEEHMYLVYSRGSERVYVDFQSPQEKGRHLLMLGDDMWIYLPDTSRAVRITPLQRLTGNASNGDV</sequence>
<dbReference type="AlphaFoldDB" id="A0A7V8SW14"/>
<dbReference type="Proteomes" id="UP000567293">
    <property type="component" value="Unassembled WGS sequence"/>
</dbReference>
<evidence type="ECO:0000313" key="3">
    <source>
        <dbReference type="Proteomes" id="UP000567293"/>
    </source>
</evidence>
<dbReference type="Gene3D" id="2.50.20.10">
    <property type="entry name" value="Lipoprotein localisation LolA/LolB/LppX"/>
    <property type="match status" value="1"/>
</dbReference>
<protein>
    <submittedName>
        <fullName evidence="2">Outer membrane lipoprotein-sorting protein</fullName>
    </submittedName>
</protein>
<organism evidence="2 3">
    <name type="scientific">Candidatus Acidiferrum panamense</name>
    <dbReference type="NCBI Taxonomy" id="2741543"/>
    <lineage>
        <taxon>Bacteria</taxon>
        <taxon>Pseudomonadati</taxon>
        <taxon>Acidobacteriota</taxon>
        <taxon>Terriglobia</taxon>
        <taxon>Candidatus Acidiferrales</taxon>
        <taxon>Candidatus Acidiferrum</taxon>
    </lineage>
</organism>
<evidence type="ECO:0000313" key="2">
    <source>
        <dbReference type="EMBL" id="MBA0084795.1"/>
    </source>
</evidence>
<proteinExistence type="predicted"/>
<gene>
    <name evidence="2" type="ORF">HRJ53_07360</name>
</gene>
<feature type="non-terminal residue" evidence="2">
    <location>
        <position position="121"/>
    </location>
</feature>
<comment type="caution">
    <text evidence="2">The sequence shown here is derived from an EMBL/GenBank/DDBJ whole genome shotgun (WGS) entry which is preliminary data.</text>
</comment>
<evidence type="ECO:0000259" key="1">
    <source>
        <dbReference type="Pfam" id="PF17131"/>
    </source>
</evidence>